<evidence type="ECO:0000259" key="2">
    <source>
        <dbReference type="PROSITE" id="PS51733"/>
    </source>
</evidence>
<dbReference type="AlphaFoldDB" id="A0A1C4DYA0"/>
<dbReference type="PANTHER" id="PTHR12835:SF5">
    <property type="entry name" value="BIOTIN--PROTEIN LIGASE"/>
    <property type="match status" value="1"/>
</dbReference>
<dbReference type="GO" id="GO:0004077">
    <property type="term" value="F:biotin--[biotin carboxyl-carrier protein] ligase activity"/>
    <property type="evidence" value="ECO:0007669"/>
    <property type="project" value="InterPro"/>
</dbReference>
<dbReference type="PROSITE" id="PS51733">
    <property type="entry name" value="BPL_LPL_CATALYTIC"/>
    <property type="match status" value="1"/>
</dbReference>
<dbReference type="EMBL" id="FMAR01000006">
    <property type="protein sequence ID" value="SCC36323.1"/>
    <property type="molecule type" value="Genomic_DNA"/>
</dbReference>
<dbReference type="STRING" id="1335309.GA0116948_106191"/>
<evidence type="ECO:0000256" key="1">
    <source>
        <dbReference type="ARBA" id="ARBA00022598"/>
    </source>
</evidence>
<dbReference type="OrthoDB" id="9807064at2"/>
<dbReference type="Pfam" id="PF03099">
    <property type="entry name" value="BPL_LplA_LipB"/>
    <property type="match status" value="1"/>
</dbReference>
<evidence type="ECO:0000313" key="3">
    <source>
        <dbReference type="EMBL" id="SCC36323.1"/>
    </source>
</evidence>
<protein>
    <submittedName>
        <fullName evidence="3">BirA family transcriptional regulator, biotin operon repressor / biotin-[acetyl-CoA-carboxylase] ligase</fullName>
    </submittedName>
</protein>
<sequence length="247" mass="27833">MIGQPFIVLNTIDSTNNYAMAQVNEGHVTAGTTWFAMEQTAGKAQRGKQWHSPPGENLMMTTLLEPKMLALSHQFVLSASIALAAYDFFSAYAGDETCIKWSNDLYWRDRKAGGILIENVLRGGSWQYAIVGIGININQVQFPPYLPNPVSLRHITGREWDAIELAHVLCSCIQQRMELLFPANAETILEEYKSRLFRWQRPGLYRQGDDYFEATIRDVLPDGKLVLEKNGGNITVGFGEVEFVITR</sequence>
<keyword evidence="4" id="KW-1185">Reference proteome</keyword>
<feature type="domain" description="BPL/LPL catalytic" evidence="2">
    <location>
        <begin position="1"/>
        <end position="181"/>
    </location>
</feature>
<keyword evidence="1 3" id="KW-0436">Ligase</keyword>
<dbReference type="InterPro" id="IPR045864">
    <property type="entry name" value="aa-tRNA-synth_II/BPL/LPL"/>
</dbReference>
<organism evidence="3 4">
    <name type="scientific">Chitinophaga costaii</name>
    <dbReference type="NCBI Taxonomy" id="1335309"/>
    <lineage>
        <taxon>Bacteria</taxon>
        <taxon>Pseudomonadati</taxon>
        <taxon>Bacteroidota</taxon>
        <taxon>Chitinophagia</taxon>
        <taxon>Chitinophagales</taxon>
        <taxon>Chitinophagaceae</taxon>
        <taxon>Chitinophaga</taxon>
    </lineage>
</organism>
<gene>
    <name evidence="3" type="ORF">GA0116948_106191</name>
</gene>
<dbReference type="PANTHER" id="PTHR12835">
    <property type="entry name" value="BIOTIN PROTEIN LIGASE"/>
    <property type="match status" value="1"/>
</dbReference>
<dbReference type="InterPro" id="IPR004143">
    <property type="entry name" value="BPL_LPL_catalytic"/>
</dbReference>
<dbReference type="CDD" id="cd16442">
    <property type="entry name" value="BPL"/>
    <property type="match status" value="1"/>
</dbReference>
<evidence type="ECO:0000313" key="4">
    <source>
        <dbReference type="Proteomes" id="UP000242818"/>
    </source>
</evidence>
<dbReference type="Proteomes" id="UP000242818">
    <property type="component" value="Unassembled WGS sequence"/>
</dbReference>
<accession>A0A1C4DYA0</accession>
<dbReference type="SUPFAM" id="SSF55681">
    <property type="entry name" value="Class II aaRS and biotin synthetases"/>
    <property type="match status" value="1"/>
</dbReference>
<name>A0A1C4DYA0_9BACT</name>
<dbReference type="RefSeq" id="WP_089712119.1">
    <property type="nucleotide sequence ID" value="NZ_FMAR01000006.1"/>
</dbReference>
<proteinExistence type="predicted"/>
<reference evidence="3 4" key="1">
    <citation type="submission" date="2016-08" db="EMBL/GenBank/DDBJ databases">
        <authorList>
            <person name="Seilhamer J.J."/>
        </authorList>
    </citation>
    <scope>NUCLEOTIDE SEQUENCE [LARGE SCALE GENOMIC DNA]</scope>
    <source>
        <strain evidence="3 4">A37T2</strain>
    </source>
</reference>
<dbReference type="GO" id="GO:0005737">
    <property type="term" value="C:cytoplasm"/>
    <property type="evidence" value="ECO:0007669"/>
    <property type="project" value="TreeGrafter"/>
</dbReference>
<dbReference type="NCBIfam" id="TIGR00121">
    <property type="entry name" value="birA_ligase"/>
    <property type="match status" value="1"/>
</dbReference>
<dbReference type="InterPro" id="IPR004408">
    <property type="entry name" value="Biotin_CoA_COase_ligase"/>
</dbReference>
<dbReference type="Gene3D" id="3.30.930.10">
    <property type="entry name" value="Bira Bifunctional Protein, Domain 2"/>
    <property type="match status" value="1"/>
</dbReference>